<feature type="compositionally biased region" description="Basic and acidic residues" evidence="1">
    <location>
        <begin position="52"/>
        <end position="76"/>
    </location>
</feature>
<name>A0A075HCE2_9ARCH</name>
<evidence type="ECO:0000256" key="1">
    <source>
        <dbReference type="SAM" id="MobiDB-lite"/>
    </source>
</evidence>
<sequence length="88" mass="10324">MIRILLTKFIHHLVRFQHGQVIRQLLAFFFIGPDHDLYVARRNHGGIKKHTVHDTDDEPLKENNHGYSQCDHKNWEKTPGSVSEYSFG</sequence>
<protein>
    <submittedName>
        <fullName evidence="2">Uncharacterized protein</fullName>
    </submittedName>
</protein>
<proteinExistence type="predicted"/>
<reference evidence="2" key="1">
    <citation type="journal article" date="2014" name="Genome Biol. Evol.">
        <title>Pangenome evidence for extensive interdomain horizontal transfer affecting lineage core and shell genes in uncultured planktonic thaumarchaeota and euryarchaeota.</title>
        <authorList>
            <person name="Deschamps P."/>
            <person name="Zivanovic Y."/>
            <person name="Moreira D."/>
            <person name="Rodriguez-Valera F."/>
            <person name="Lopez-Garcia P."/>
        </authorList>
    </citation>
    <scope>NUCLEOTIDE SEQUENCE</scope>
</reference>
<evidence type="ECO:0000313" key="2">
    <source>
        <dbReference type="EMBL" id="AIF11473.1"/>
    </source>
</evidence>
<accession>A0A075HCE2</accession>
<dbReference type="EMBL" id="KF900918">
    <property type="protein sequence ID" value="AIF11473.1"/>
    <property type="molecule type" value="Genomic_DNA"/>
</dbReference>
<organism evidence="2">
    <name type="scientific">uncultured marine thaumarchaeote KM3_52_B01</name>
    <dbReference type="NCBI Taxonomy" id="1456176"/>
    <lineage>
        <taxon>Archaea</taxon>
        <taxon>Nitrososphaerota</taxon>
        <taxon>environmental samples</taxon>
    </lineage>
</organism>
<dbReference type="AlphaFoldDB" id="A0A075HCE2"/>
<feature type="region of interest" description="Disordered" evidence="1">
    <location>
        <begin position="50"/>
        <end position="88"/>
    </location>
</feature>